<dbReference type="EMBL" id="OX597815">
    <property type="protein sequence ID" value="CAI9717356.1"/>
    <property type="molecule type" value="Genomic_DNA"/>
</dbReference>
<protein>
    <submittedName>
        <fullName evidence="1">Uncharacterized protein</fullName>
    </submittedName>
</protein>
<reference evidence="1" key="1">
    <citation type="submission" date="2023-08" db="EMBL/GenBank/DDBJ databases">
        <authorList>
            <person name="Alioto T."/>
            <person name="Alioto T."/>
            <person name="Gomez Garrido J."/>
        </authorList>
    </citation>
    <scope>NUCLEOTIDE SEQUENCE</scope>
</reference>
<accession>A0AA36AKY7</accession>
<organism evidence="1 2">
    <name type="scientific">Octopus vulgaris</name>
    <name type="common">Common octopus</name>
    <dbReference type="NCBI Taxonomy" id="6645"/>
    <lineage>
        <taxon>Eukaryota</taxon>
        <taxon>Metazoa</taxon>
        <taxon>Spiralia</taxon>
        <taxon>Lophotrochozoa</taxon>
        <taxon>Mollusca</taxon>
        <taxon>Cephalopoda</taxon>
        <taxon>Coleoidea</taxon>
        <taxon>Octopodiformes</taxon>
        <taxon>Octopoda</taxon>
        <taxon>Incirrata</taxon>
        <taxon>Octopodidae</taxon>
        <taxon>Octopus</taxon>
    </lineage>
</organism>
<keyword evidence="2" id="KW-1185">Reference proteome</keyword>
<sequence>MEVCNRIVDCLKEIDKAKIPGKFKKVAVTKIFRQLITVVYSLFLEKFCTDNSIGLTIKYASHYLQKEREMITKTMYSPFEFTISMVYMAITCTSTYITAVISEHIHIHVNE</sequence>
<gene>
    <name evidence="1" type="ORF">OCTVUL_1B026990</name>
</gene>
<evidence type="ECO:0000313" key="2">
    <source>
        <dbReference type="Proteomes" id="UP001162480"/>
    </source>
</evidence>
<dbReference type="Proteomes" id="UP001162480">
    <property type="component" value="Chromosome 2"/>
</dbReference>
<evidence type="ECO:0000313" key="1">
    <source>
        <dbReference type="EMBL" id="CAI9717356.1"/>
    </source>
</evidence>
<proteinExistence type="predicted"/>
<dbReference type="AlphaFoldDB" id="A0AA36AKY7"/>
<name>A0AA36AKY7_OCTVU</name>